<gene>
    <name evidence="1" type="ORF">GO495_28085</name>
</gene>
<dbReference type="GO" id="GO:0003723">
    <property type="term" value="F:RNA binding"/>
    <property type="evidence" value="ECO:0007669"/>
    <property type="project" value="InterPro"/>
</dbReference>
<proteinExistence type="predicted"/>
<dbReference type="InterPro" id="IPR018669">
    <property type="entry name" value="Toxin_HigB"/>
</dbReference>
<dbReference type="GO" id="GO:0004519">
    <property type="term" value="F:endonuclease activity"/>
    <property type="evidence" value="ECO:0007669"/>
    <property type="project" value="InterPro"/>
</dbReference>
<evidence type="ECO:0000313" key="1">
    <source>
        <dbReference type="EMBL" id="MVT44487.1"/>
    </source>
</evidence>
<dbReference type="RefSeq" id="WP_157303280.1">
    <property type="nucleotide sequence ID" value="NZ_BAAAZB010000036.1"/>
</dbReference>
<dbReference type="OrthoDB" id="9799912at2"/>
<dbReference type="EMBL" id="WRXO01000011">
    <property type="protein sequence ID" value="MVT44487.1"/>
    <property type="molecule type" value="Genomic_DNA"/>
</dbReference>
<comment type="caution">
    <text evidence="1">The sequence shown here is derived from an EMBL/GenBank/DDBJ whole genome shotgun (WGS) entry which is preliminary data.</text>
</comment>
<dbReference type="Proteomes" id="UP000468388">
    <property type="component" value="Unassembled WGS sequence"/>
</dbReference>
<protein>
    <submittedName>
        <fullName evidence="1">Type II toxin-antitoxin system HigB family toxin</fullName>
    </submittedName>
</protein>
<sequence>MRIHLVKKQSIELFVNLHPGSRSSFTEWLEKIKFANWENTTDIRHTFRSADLLGNGSNRVIFDVGGNHYRMICKYAFGETEVHLFVCWIGTHAAYDELCKSKRQYSISIY</sequence>
<reference evidence="1 2" key="1">
    <citation type="submission" date="2019-12" db="EMBL/GenBank/DDBJ databases">
        <title>The draft genomic sequence of strain Chitinophaga oryziterrae JCM 16595.</title>
        <authorList>
            <person name="Zhang X."/>
        </authorList>
    </citation>
    <scope>NUCLEOTIDE SEQUENCE [LARGE SCALE GENOMIC DNA]</scope>
    <source>
        <strain evidence="1 2">JCM 16595</strain>
    </source>
</reference>
<evidence type="ECO:0000313" key="2">
    <source>
        <dbReference type="Proteomes" id="UP000468388"/>
    </source>
</evidence>
<name>A0A6N8JGY6_9BACT</name>
<accession>A0A6N8JGY6</accession>
<dbReference type="Pfam" id="PF09907">
    <property type="entry name" value="HigB_toxin"/>
    <property type="match status" value="1"/>
</dbReference>
<organism evidence="1 2">
    <name type="scientific">Chitinophaga oryziterrae</name>
    <dbReference type="NCBI Taxonomy" id="1031224"/>
    <lineage>
        <taxon>Bacteria</taxon>
        <taxon>Pseudomonadati</taxon>
        <taxon>Bacteroidota</taxon>
        <taxon>Chitinophagia</taxon>
        <taxon>Chitinophagales</taxon>
        <taxon>Chitinophagaceae</taxon>
        <taxon>Chitinophaga</taxon>
    </lineage>
</organism>
<dbReference type="GO" id="GO:0110001">
    <property type="term" value="C:toxin-antitoxin complex"/>
    <property type="evidence" value="ECO:0007669"/>
    <property type="project" value="InterPro"/>
</dbReference>
<dbReference type="AlphaFoldDB" id="A0A6N8JGY6"/>
<keyword evidence="2" id="KW-1185">Reference proteome</keyword>